<keyword evidence="6" id="KW-0732">Signal</keyword>
<keyword evidence="5" id="KW-0560">Oxidoreductase</keyword>
<keyword evidence="9" id="KW-1185">Reference proteome</keyword>
<dbReference type="Pfam" id="PF01011">
    <property type="entry name" value="PQQ"/>
    <property type="match status" value="2"/>
</dbReference>
<dbReference type="InterPro" id="IPR011047">
    <property type="entry name" value="Quinoprotein_ADH-like_sf"/>
</dbReference>
<organism evidence="8 9">
    <name type="scientific">Flavilitoribacter nigricans (strain ATCC 23147 / DSM 23189 / NBRC 102662 / NCIMB 1420 / SS-2)</name>
    <name type="common">Lewinella nigricans</name>
    <dbReference type="NCBI Taxonomy" id="1122177"/>
    <lineage>
        <taxon>Bacteria</taxon>
        <taxon>Pseudomonadati</taxon>
        <taxon>Bacteroidota</taxon>
        <taxon>Saprospiria</taxon>
        <taxon>Saprospirales</taxon>
        <taxon>Lewinellaceae</taxon>
        <taxon>Flavilitoribacter</taxon>
    </lineage>
</organism>
<dbReference type="InterPro" id="IPR002372">
    <property type="entry name" value="PQQ_rpt_dom"/>
</dbReference>
<accession>A0A2D0NJ38</accession>
<evidence type="ECO:0000256" key="4">
    <source>
        <dbReference type="ARBA" id="ARBA00022891"/>
    </source>
</evidence>
<evidence type="ECO:0000256" key="5">
    <source>
        <dbReference type="ARBA" id="ARBA00023002"/>
    </source>
</evidence>
<evidence type="ECO:0000256" key="3">
    <source>
        <dbReference type="ARBA" id="ARBA00022723"/>
    </source>
</evidence>
<sequence>MQSPTLIPKKNWYVLSLLLFSMLMVVSCDSDTSSEEATDTETAETEMAAVPQEADWYAYGKDQTNQRFSPLNEINTTNVANLKKVWDFELNNSEVQECTPIVIDGMMYVTTGSGPAYTYGINAKTGEKVWTKAFQVPDDVARFACCGISNRGFAYQDGKLFVGRLDGKMTALNAKSGEELWTTEVVDYTQGSVITSPPLVVGDVVLSGFGGGEYGAVGYLSAYNINTGERVWKTMTTPESVADTWKGESWKTGGGVPWYIGSYDEGTNTVIWGTSNPSPWDASMRGPDNSDYGDQTNLYTAATLGVNPANGEIKWYYQTTPYDAWDYDGVNELVLADIQGQPAALKADRNGFFYVINRSTGKLISAEKFVDVNWAEKIDLETGRPVEDPKYRLTKTNTVSAVFPSFMGGKNWQPMAYNPQTGMAYIPANNIGMDFKATETEYKRGYFYLGTEWNMVYNDKTPGEYIAWDVANQKKAWSKPLQFPIPGGAATTAGDLVFFGDLTGTFYALNAKTGEELWSTKTTSGVGAAAMTYAIDGKQYVAVVEGRPTVIPGFVGGEMGENMVNATPAGGKVLVYAL</sequence>
<dbReference type="InterPro" id="IPR001479">
    <property type="entry name" value="Quinoprotein_DH_CS"/>
</dbReference>
<dbReference type="GO" id="GO:0016614">
    <property type="term" value="F:oxidoreductase activity, acting on CH-OH group of donors"/>
    <property type="evidence" value="ECO:0007669"/>
    <property type="project" value="InterPro"/>
</dbReference>
<dbReference type="Proteomes" id="UP000223913">
    <property type="component" value="Unassembled WGS sequence"/>
</dbReference>
<dbReference type="PANTHER" id="PTHR32303:SF20">
    <property type="entry name" value="QUINOPROTEIN ETHANOL DEHYDROGENASE"/>
    <property type="match status" value="1"/>
</dbReference>
<dbReference type="OrthoDB" id="7012117at2"/>
<evidence type="ECO:0000313" key="9">
    <source>
        <dbReference type="Proteomes" id="UP000223913"/>
    </source>
</evidence>
<dbReference type="AlphaFoldDB" id="A0A2D0NJ38"/>
<gene>
    <name evidence="8" type="ORF">CRP01_00665</name>
</gene>
<dbReference type="GO" id="GO:0030288">
    <property type="term" value="C:outer membrane-bounded periplasmic space"/>
    <property type="evidence" value="ECO:0007669"/>
    <property type="project" value="InterPro"/>
</dbReference>
<proteinExistence type="inferred from homology"/>
<reference evidence="8 9" key="1">
    <citation type="submission" date="2017-10" db="EMBL/GenBank/DDBJ databases">
        <title>The draft genome sequence of Lewinella nigricans NBRC 102662.</title>
        <authorList>
            <person name="Wang K."/>
        </authorList>
    </citation>
    <scope>NUCLEOTIDE SEQUENCE [LARGE SCALE GENOMIC DNA]</scope>
    <source>
        <strain evidence="8 9">NBRC 102662</strain>
    </source>
</reference>
<dbReference type="PROSITE" id="PS00363">
    <property type="entry name" value="BACTERIAL_PQQ_1"/>
    <property type="match status" value="1"/>
</dbReference>
<dbReference type="Gene3D" id="2.140.10.10">
    <property type="entry name" value="Quinoprotein alcohol dehydrogenase-like superfamily"/>
    <property type="match status" value="1"/>
</dbReference>
<dbReference type="RefSeq" id="WP_099148050.1">
    <property type="nucleotide sequence ID" value="NZ_PDUD01000001.1"/>
</dbReference>
<dbReference type="SMART" id="SM00564">
    <property type="entry name" value="PQQ"/>
    <property type="match status" value="5"/>
</dbReference>
<name>A0A2D0NJ38_FLAN2</name>
<comment type="similarity">
    <text evidence="2">Belongs to the bacterial PQQ dehydrogenase family.</text>
</comment>
<dbReference type="GO" id="GO:0005509">
    <property type="term" value="F:calcium ion binding"/>
    <property type="evidence" value="ECO:0007669"/>
    <property type="project" value="InterPro"/>
</dbReference>
<dbReference type="InterPro" id="IPR018391">
    <property type="entry name" value="PQQ_b-propeller_rpt"/>
</dbReference>
<feature type="domain" description="Pyrrolo-quinoline quinone repeat" evidence="7">
    <location>
        <begin position="56"/>
        <end position="364"/>
    </location>
</feature>
<keyword evidence="4" id="KW-0634">PQQ</keyword>
<dbReference type="NCBIfam" id="TIGR03075">
    <property type="entry name" value="PQQ_enz_alc_DH"/>
    <property type="match status" value="1"/>
</dbReference>
<dbReference type="GO" id="GO:0016020">
    <property type="term" value="C:membrane"/>
    <property type="evidence" value="ECO:0007669"/>
    <property type="project" value="InterPro"/>
</dbReference>
<evidence type="ECO:0000256" key="1">
    <source>
        <dbReference type="ARBA" id="ARBA00001931"/>
    </source>
</evidence>
<protein>
    <submittedName>
        <fullName evidence="8">PQQ-dependent dehydrogenase, methanol/ethanol family</fullName>
    </submittedName>
</protein>
<evidence type="ECO:0000256" key="6">
    <source>
        <dbReference type="SAM" id="SignalP"/>
    </source>
</evidence>
<dbReference type="PANTHER" id="PTHR32303">
    <property type="entry name" value="QUINOPROTEIN ALCOHOL DEHYDROGENASE (CYTOCHROME C)"/>
    <property type="match status" value="1"/>
</dbReference>
<dbReference type="InterPro" id="IPR017512">
    <property type="entry name" value="PQQ_MeOH/EtOH_DH"/>
</dbReference>
<feature type="domain" description="Pyrrolo-quinoline quinone repeat" evidence="7">
    <location>
        <begin position="398"/>
        <end position="541"/>
    </location>
</feature>
<dbReference type="EMBL" id="PDUD01000001">
    <property type="protein sequence ID" value="PHN08458.1"/>
    <property type="molecule type" value="Genomic_DNA"/>
</dbReference>
<keyword evidence="3" id="KW-0479">Metal-binding</keyword>
<evidence type="ECO:0000259" key="7">
    <source>
        <dbReference type="Pfam" id="PF01011"/>
    </source>
</evidence>
<evidence type="ECO:0000313" key="8">
    <source>
        <dbReference type="EMBL" id="PHN08458.1"/>
    </source>
</evidence>
<feature type="chain" id="PRO_5013220398" evidence="6">
    <location>
        <begin position="31"/>
        <end position="578"/>
    </location>
</feature>
<dbReference type="SUPFAM" id="SSF50998">
    <property type="entry name" value="Quinoprotein alcohol dehydrogenase-like"/>
    <property type="match status" value="1"/>
</dbReference>
<evidence type="ECO:0000256" key="2">
    <source>
        <dbReference type="ARBA" id="ARBA00008156"/>
    </source>
</evidence>
<comment type="cofactor">
    <cofactor evidence="1">
        <name>pyrroloquinoline quinone</name>
        <dbReference type="ChEBI" id="CHEBI:58442"/>
    </cofactor>
</comment>
<comment type="caution">
    <text evidence="8">The sequence shown here is derived from an EMBL/GenBank/DDBJ whole genome shotgun (WGS) entry which is preliminary data.</text>
</comment>
<feature type="signal peptide" evidence="6">
    <location>
        <begin position="1"/>
        <end position="30"/>
    </location>
</feature>